<sequence>MSLIEVEDEVSLCLIGKLNTQSSFNPEALKQTMQNIWRPSQGLVITNLDVHLFAFQFFPIGDKDFVLGGGPWAFEGHILLLKNLDVNEQPFKTFAEYLGNKIGKFVEVDPFDLFIPSKALERRVDYDLDQPLRCRLMLKMNGEPTWFKMRHVHRRCVHYDPNIAETELQYERGSEHLLSRKR</sequence>
<dbReference type="InterPro" id="IPR040256">
    <property type="entry name" value="At4g02000-like"/>
</dbReference>
<name>A0A9Q1JY85_9CARY</name>
<reference evidence="2" key="1">
    <citation type="submission" date="2022-04" db="EMBL/GenBank/DDBJ databases">
        <title>Carnegiea gigantea Genome sequencing and assembly v2.</title>
        <authorList>
            <person name="Copetti D."/>
            <person name="Sanderson M.J."/>
            <person name="Burquez A."/>
            <person name="Wojciechowski M.F."/>
        </authorList>
    </citation>
    <scope>NUCLEOTIDE SEQUENCE</scope>
    <source>
        <strain evidence="2">SGP5-SGP5p</strain>
        <tissue evidence="2">Aerial part</tissue>
    </source>
</reference>
<dbReference type="Proteomes" id="UP001153076">
    <property type="component" value="Unassembled WGS sequence"/>
</dbReference>
<protein>
    <recommendedName>
        <fullName evidence="1">DUF4283 domain-containing protein</fullName>
    </recommendedName>
</protein>
<dbReference type="Pfam" id="PF14111">
    <property type="entry name" value="DUF4283"/>
    <property type="match status" value="1"/>
</dbReference>
<accession>A0A9Q1JY85</accession>
<dbReference type="PANTHER" id="PTHR31286">
    <property type="entry name" value="GLYCINE-RICH CELL WALL STRUCTURAL PROTEIN 1.8-LIKE"/>
    <property type="match status" value="1"/>
</dbReference>
<comment type="caution">
    <text evidence="2">The sequence shown here is derived from an EMBL/GenBank/DDBJ whole genome shotgun (WGS) entry which is preliminary data.</text>
</comment>
<evidence type="ECO:0000259" key="1">
    <source>
        <dbReference type="Pfam" id="PF14111"/>
    </source>
</evidence>
<feature type="domain" description="DUF4283" evidence="1">
    <location>
        <begin position="8"/>
        <end position="90"/>
    </location>
</feature>
<evidence type="ECO:0000313" key="2">
    <source>
        <dbReference type="EMBL" id="KAJ8433134.1"/>
    </source>
</evidence>
<proteinExistence type="predicted"/>
<organism evidence="2 3">
    <name type="scientific">Carnegiea gigantea</name>
    <dbReference type="NCBI Taxonomy" id="171969"/>
    <lineage>
        <taxon>Eukaryota</taxon>
        <taxon>Viridiplantae</taxon>
        <taxon>Streptophyta</taxon>
        <taxon>Embryophyta</taxon>
        <taxon>Tracheophyta</taxon>
        <taxon>Spermatophyta</taxon>
        <taxon>Magnoliopsida</taxon>
        <taxon>eudicotyledons</taxon>
        <taxon>Gunneridae</taxon>
        <taxon>Pentapetalae</taxon>
        <taxon>Caryophyllales</taxon>
        <taxon>Cactineae</taxon>
        <taxon>Cactaceae</taxon>
        <taxon>Cactoideae</taxon>
        <taxon>Echinocereeae</taxon>
        <taxon>Carnegiea</taxon>
    </lineage>
</organism>
<evidence type="ECO:0000313" key="3">
    <source>
        <dbReference type="Proteomes" id="UP001153076"/>
    </source>
</evidence>
<gene>
    <name evidence="2" type="ORF">Cgig2_004872</name>
</gene>
<dbReference type="AlphaFoldDB" id="A0A9Q1JY85"/>
<dbReference type="EMBL" id="JAKOGI010000558">
    <property type="protein sequence ID" value="KAJ8433134.1"/>
    <property type="molecule type" value="Genomic_DNA"/>
</dbReference>
<dbReference type="OrthoDB" id="1743559at2759"/>
<dbReference type="InterPro" id="IPR025558">
    <property type="entry name" value="DUF4283"/>
</dbReference>
<dbReference type="PANTHER" id="PTHR31286:SF167">
    <property type="entry name" value="OS09G0268800 PROTEIN"/>
    <property type="match status" value="1"/>
</dbReference>
<keyword evidence="3" id="KW-1185">Reference proteome</keyword>